<name>A0A834HL81_RHOSS</name>
<reference evidence="2" key="1">
    <citation type="submission" date="2019-11" db="EMBL/GenBank/DDBJ databases">
        <authorList>
            <person name="Liu Y."/>
            <person name="Hou J."/>
            <person name="Li T.-Q."/>
            <person name="Guan C.-H."/>
            <person name="Wu X."/>
            <person name="Wu H.-Z."/>
            <person name="Ling F."/>
            <person name="Zhang R."/>
            <person name="Shi X.-G."/>
            <person name="Ren J.-P."/>
            <person name="Chen E.-F."/>
            <person name="Sun J.-M."/>
        </authorList>
    </citation>
    <scope>NUCLEOTIDE SEQUENCE</scope>
    <source>
        <strain evidence="2">Adult_tree_wgs_1</strain>
        <tissue evidence="2">Leaves</tissue>
    </source>
</reference>
<dbReference type="EMBL" id="WJXA01000001">
    <property type="protein sequence ID" value="KAF7154581.1"/>
    <property type="molecule type" value="Genomic_DNA"/>
</dbReference>
<dbReference type="Pfam" id="PF10536">
    <property type="entry name" value="PMD"/>
    <property type="match status" value="1"/>
</dbReference>
<dbReference type="GO" id="GO:0010073">
    <property type="term" value="P:meristem maintenance"/>
    <property type="evidence" value="ECO:0007669"/>
    <property type="project" value="InterPro"/>
</dbReference>
<evidence type="ECO:0000259" key="1">
    <source>
        <dbReference type="Pfam" id="PF10536"/>
    </source>
</evidence>
<evidence type="ECO:0000313" key="2">
    <source>
        <dbReference type="EMBL" id="KAF7154581.1"/>
    </source>
</evidence>
<dbReference type="InterPro" id="IPR019557">
    <property type="entry name" value="AminoTfrase-like_pln_mobile"/>
</dbReference>
<protein>
    <recommendedName>
        <fullName evidence="1">Aminotransferase-like plant mobile domain-containing protein</fullName>
    </recommendedName>
</protein>
<dbReference type="AlphaFoldDB" id="A0A834HL81"/>
<evidence type="ECO:0000313" key="3">
    <source>
        <dbReference type="Proteomes" id="UP000626092"/>
    </source>
</evidence>
<gene>
    <name evidence="2" type="ORF">RHSIM_Rhsim01G0170000</name>
</gene>
<comment type="caution">
    <text evidence="2">The sequence shown here is derived from an EMBL/GenBank/DDBJ whole genome shotgun (WGS) entry which is preliminary data.</text>
</comment>
<dbReference type="PANTHER" id="PTHR46033">
    <property type="entry name" value="PROTEIN MAIN-LIKE 2"/>
    <property type="match status" value="1"/>
</dbReference>
<organism evidence="2 3">
    <name type="scientific">Rhododendron simsii</name>
    <name type="common">Sims's rhododendron</name>
    <dbReference type="NCBI Taxonomy" id="118357"/>
    <lineage>
        <taxon>Eukaryota</taxon>
        <taxon>Viridiplantae</taxon>
        <taxon>Streptophyta</taxon>
        <taxon>Embryophyta</taxon>
        <taxon>Tracheophyta</taxon>
        <taxon>Spermatophyta</taxon>
        <taxon>Magnoliopsida</taxon>
        <taxon>eudicotyledons</taxon>
        <taxon>Gunneridae</taxon>
        <taxon>Pentapetalae</taxon>
        <taxon>asterids</taxon>
        <taxon>Ericales</taxon>
        <taxon>Ericaceae</taxon>
        <taxon>Ericoideae</taxon>
        <taxon>Rhodoreae</taxon>
        <taxon>Rhododendron</taxon>
    </lineage>
</organism>
<feature type="domain" description="Aminotransferase-like plant mobile" evidence="1">
    <location>
        <begin position="85"/>
        <end position="155"/>
    </location>
</feature>
<proteinExistence type="predicted"/>
<sequence>MEQGSKAIIQISIRALPADEWRRALYFGGPSDLFWRKAEAFVPEMEISEDPLSLIPEVESVLSNPNFVHTLRASRAFEPIRLSVELSIRKKNTNIDLKVSRWSRDTHTFVFPWGDGGPTLQDTTILMRLSTRGSVALNPSSLSPTDVRLVQRLGRAYIEVGKYGPRFDREGLVRAPLKSGKTSWGCWLRYFFKDLPPPALKHLSSMGK</sequence>
<dbReference type="InterPro" id="IPR044824">
    <property type="entry name" value="MAIN-like"/>
</dbReference>
<accession>A0A834HL81</accession>
<dbReference type="Proteomes" id="UP000626092">
    <property type="component" value="Unassembled WGS sequence"/>
</dbReference>
<dbReference type="PANTHER" id="PTHR46033:SF80">
    <property type="entry name" value="PROTEIN MAIN-LIKE 2-LIKE"/>
    <property type="match status" value="1"/>
</dbReference>
<keyword evidence="3" id="KW-1185">Reference proteome</keyword>
<dbReference type="OrthoDB" id="1638627at2759"/>